<evidence type="ECO:0000313" key="2">
    <source>
        <dbReference type="Proteomes" id="UP000050509"/>
    </source>
</evidence>
<dbReference type="EMBL" id="LJCR01000799">
    <property type="protein sequence ID" value="KPV51727.1"/>
    <property type="molecule type" value="Genomic_DNA"/>
</dbReference>
<dbReference type="Proteomes" id="UP000050509">
    <property type="component" value="Unassembled WGS sequence"/>
</dbReference>
<proteinExistence type="predicted"/>
<dbReference type="AlphaFoldDB" id="A0A0P9DF43"/>
<gene>
    <name evidence="1" type="ORF">SE17_19575</name>
</gene>
<accession>A0A0P9DF43</accession>
<organism evidence="1 2">
    <name type="scientific">Kouleothrix aurantiaca</name>
    <dbReference type="NCBI Taxonomy" id="186479"/>
    <lineage>
        <taxon>Bacteria</taxon>
        <taxon>Bacillati</taxon>
        <taxon>Chloroflexota</taxon>
        <taxon>Chloroflexia</taxon>
        <taxon>Chloroflexales</taxon>
        <taxon>Roseiflexineae</taxon>
        <taxon>Roseiflexaceae</taxon>
        <taxon>Kouleothrix</taxon>
    </lineage>
</organism>
<name>A0A0P9DF43_9CHLR</name>
<evidence type="ECO:0000313" key="1">
    <source>
        <dbReference type="EMBL" id="KPV51727.1"/>
    </source>
</evidence>
<comment type="caution">
    <text evidence="1">The sequence shown here is derived from an EMBL/GenBank/DDBJ whole genome shotgun (WGS) entry which is preliminary data.</text>
</comment>
<protein>
    <submittedName>
        <fullName evidence="1">Uncharacterized protein</fullName>
    </submittedName>
</protein>
<sequence length="240" mass="26597">MPETTTSFHIGDRVRIADTNPAWDGWTGTVSPSSAEQRAGDPATLNEHGRLLVALDSGGTQQVLPQGLIPLTYDYAIISGGWSLEQRRHIAEAMAASGLDTAWGALYFWKFRLWSGRPQAKLNTWQRFWGAPTLEGLLERIRARTIYRFGDLPADARQIERDALVERGWIRADEPLSATCWVVERPSYIAVWSTAAQAVTPDTVLQQRSLGVGAWPTEADAVPSTPLRDPPDLAPWHVLD</sequence>
<reference evidence="1 2" key="1">
    <citation type="submission" date="2015-09" db="EMBL/GenBank/DDBJ databases">
        <title>Draft genome sequence of Kouleothrix aurantiaca JCM 19913.</title>
        <authorList>
            <person name="Hemp J."/>
        </authorList>
    </citation>
    <scope>NUCLEOTIDE SEQUENCE [LARGE SCALE GENOMIC DNA]</scope>
    <source>
        <strain evidence="1 2">COM-B</strain>
    </source>
</reference>
<keyword evidence="2" id="KW-1185">Reference proteome</keyword>